<evidence type="ECO:0000313" key="1">
    <source>
        <dbReference type="EMBL" id="EMY13033.1"/>
    </source>
</evidence>
<organism evidence="1 2">
    <name type="scientific">Leptospira weilii str. Ecochallenge</name>
    <dbReference type="NCBI Taxonomy" id="1049986"/>
    <lineage>
        <taxon>Bacteria</taxon>
        <taxon>Pseudomonadati</taxon>
        <taxon>Spirochaetota</taxon>
        <taxon>Spirochaetia</taxon>
        <taxon>Leptospirales</taxon>
        <taxon>Leptospiraceae</taxon>
        <taxon>Leptospira</taxon>
    </lineage>
</organism>
<dbReference type="Proteomes" id="UP000012249">
    <property type="component" value="Unassembled WGS sequence"/>
</dbReference>
<name>N1TXM0_9LEPT</name>
<reference evidence="1 2" key="1">
    <citation type="submission" date="2013-02" db="EMBL/GenBank/DDBJ databases">
        <authorList>
            <person name="Harkins D.M."/>
            <person name="Durkin A.S."/>
            <person name="Brinkac L.M."/>
            <person name="Haft D.H."/>
            <person name="Selengut J.D."/>
            <person name="Sanka R."/>
            <person name="DePew J."/>
            <person name="Purushe J."/>
            <person name="Haake D.A."/>
            <person name="Matsunaga J."/>
            <person name="Vinetz J.M."/>
            <person name="Sutton G.G."/>
            <person name="Nierman W.C."/>
            <person name="Fouts D.E."/>
        </authorList>
    </citation>
    <scope>NUCLEOTIDE SEQUENCE [LARGE SCALE GENOMIC DNA]</scope>
    <source>
        <strain evidence="1 2">Ecochallenge</strain>
    </source>
</reference>
<dbReference type="AlphaFoldDB" id="N1TXM0"/>
<evidence type="ECO:0000313" key="2">
    <source>
        <dbReference type="Proteomes" id="UP000012249"/>
    </source>
</evidence>
<sequence length="57" mass="6786">MGFIRRLLFPSAYHQKNAFTIRIRIPLTAHQIVKRRGRKFRVLSKSGLNLFSKKFQI</sequence>
<protein>
    <submittedName>
        <fullName evidence="1">Uncharacterized protein</fullName>
    </submittedName>
</protein>
<proteinExistence type="predicted"/>
<comment type="caution">
    <text evidence="1">The sequence shown here is derived from an EMBL/GenBank/DDBJ whole genome shotgun (WGS) entry which is preliminary data.</text>
</comment>
<accession>N1TXM0</accession>
<dbReference type="EMBL" id="AHMI02000262">
    <property type="protein sequence ID" value="EMY13033.1"/>
    <property type="molecule type" value="Genomic_DNA"/>
</dbReference>
<gene>
    <name evidence="1" type="ORF">LEP1GSC043_2728</name>
</gene>